<keyword evidence="3" id="KW-1185">Reference proteome</keyword>
<dbReference type="PANTHER" id="PTHR31377:SF0">
    <property type="entry name" value="AGMATINE DEIMINASE-RELATED"/>
    <property type="match status" value="1"/>
</dbReference>
<dbReference type="Gene3D" id="3.75.10.10">
    <property type="entry name" value="L-arginine/glycine Amidinotransferase, Chain A"/>
    <property type="match status" value="1"/>
</dbReference>
<dbReference type="PANTHER" id="PTHR31377">
    <property type="entry name" value="AGMATINE DEIMINASE-RELATED"/>
    <property type="match status" value="1"/>
</dbReference>
<dbReference type="GO" id="GO:0004668">
    <property type="term" value="F:protein-arginine deiminase activity"/>
    <property type="evidence" value="ECO:0007669"/>
    <property type="project" value="InterPro"/>
</dbReference>
<dbReference type="SUPFAM" id="SSF55909">
    <property type="entry name" value="Pentein"/>
    <property type="match status" value="1"/>
</dbReference>
<dbReference type="GO" id="GO:0047632">
    <property type="term" value="F:agmatine deiminase activity"/>
    <property type="evidence" value="ECO:0007669"/>
    <property type="project" value="TreeGrafter"/>
</dbReference>
<dbReference type="AlphaFoldDB" id="A0A2V1IKT3"/>
<sequence length="360" mass="39847">MTNNPSVATTTASRRLPAEWENQDCVILAWPHENTDWAYILPEARRCIAEIVRAIADAGECVALAGPAEFCLDSIREQNFDSSRVRFFDLPTNDTWARDFGPITVESDGSKLLLDFKFNGWGLKFAADKDNLITSRLNALGLFAHKVENRLNFVLEGGSIESDGKDTLLTTAECLLSPNRNGQCSREEISEYLRKAFGLNHILYLNHGALIGDDTDSHIDTLARLAPNDTIIYCGPGDAGNPNHQELAKMKEELSTLRTPSGQPYNLIELPLPDVIEIDGEILPATYANFLITPTRILMPTYGQAQKDMLTAQVLKIAFPEHDICGIDCIPLIRQHGSLHCVTMQIPAGTVNGISDNRWI</sequence>
<keyword evidence="1" id="KW-0378">Hydrolase</keyword>
<accession>A0A2V1IKT3</accession>
<dbReference type="Pfam" id="PF04371">
    <property type="entry name" value="PAD_porph"/>
    <property type="match status" value="1"/>
</dbReference>
<gene>
    <name evidence="2" type="ORF">C5O23_11490</name>
</gene>
<comment type="caution">
    <text evidence="2">The sequence shown here is derived from an EMBL/GenBank/DDBJ whole genome shotgun (WGS) entry which is preliminary data.</text>
</comment>
<dbReference type="EMBL" id="PUEC01000030">
    <property type="protein sequence ID" value="PWB00843.1"/>
    <property type="molecule type" value="Genomic_DNA"/>
</dbReference>
<proteinExistence type="predicted"/>
<dbReference type="InterPro" id="IPR007466">
    <property type="entry name" value="Peptidyl-Arg-deiminase_porph"/>
</dbReference>
<organism evidence="2 3">
    <name type="scientific">Duncaniella muris</name>
    <dbReference type="NCBI Taxonomy" id="2094150"/>
    <lineage>
        <taxon>Bacteria</taxon>
        <taxon>Pseudomonadati</taxon>
        <taxon>Bacteroidota</taxon>
        <taxon>Bacteroidia</taxon>
        <taxon>Bacteroidales</taxon>
        <taxon>Muribaculaceae</taxon>
        <taxon>Duncaniella</taxon>
    </lineage>
</organism>
<reference evidence="3" key="1">
    <citation type="submission" date="2018-02" db="EMBL/GenBank/DDBJ databases">
        <authorList>
            <person name="Clavel T."/>
            <person name="Strowig T."/>
        </authorList>
    </citation>
    <scope>NUCLEOTIDE SEQUENCE [LARGE SCALE GENOMIC DNA]</scope>
    <source>
        <strain evidence="3">DSM 103720</strain>
    </source>
</reference>
<dbReference type="Proteomes" id="UP000244905">
    <property type="component" value="Unassembled WGS sequence"/>
</dbReference>
<evidence type="ECO:0000313" key="3">
    <source>
        <dbReference type="Proteomes" id="UP000244905"/>
    </source>
</evidence>
<protein>
    <submittedName>
        <fullName evidence="2">Agmatine deiminase family protein</fullName>
    </submittedName>
</protein>
<evidence type="ECO:0000313" key="2">
    <source>
        <dbReference type="EMBL" id="PWB00843.1"/>
    </source>
</evidence>
<evidence type="ECO:0000256" key="1">
    <source>
        <dbReference type="ARBA" id="ARBA00022801"/>
    </source>
</evidence>
<name>A0A2V1IKT3_9BACT</name>
<dbReference type="GO" id="GO:0009446">
    <property type="term" value="P:putrescine biosynthetic process"/>
    <property type="evidence" value="ECO:0007669"/>
    <property type="project" value="InterPro"/>
</dbReference>